<dbReference type="AlphaFoldDB" id="A0AB39LER3"/>
<evidence type="ECO:0000313" key="2">
    <source>
        <dbReference type="EMBL" id="XDP92011.1"/>
    </source>
</evidence>
<sequence length="71" mass="7855">MYLVTPDPAHGLVVAPRSSDDRTPETEQALTAQGFTWSNEIEAYTRPTGHDPEDAERTADALRELGHYVIS</sequence>
<dbReference type="EMBL" id="CP163429">
    <property type="protein sequence ID" value="XDP92011.1"/>
    <property type="molecule type" value="Genomic_DNA"/>
</dbReference>
<feature type="region of interest" description="Disordered" evidence="1">
    <location>
        <begin position="1"/>
        <end position="27"/>
    </location>
</feature>
<organism evidence="2">
    <name type="scientific">Streptomyces sp. R02</name>
    <dbReference type="NCBI Taxonomy" id="3238623"/>
    <lineage>
        <taxon>Bacteria</taxon>
        <taxon>Bacillati</taxon>
        <taxon>Actinomycetota</taxon>
        <taxon>Actinomycetes</taxon>
        <taxon>Kitasatosporales</taxon>
        <taxon>Streptomycetaceae</taxon>
        <taxon>Streptomyces</taxon>
    </lineage>
</organism>
<name>A0AB39LER3_9ACTN</name>
<dbReference type="RefSeq" id="WP_189909419.1">
    <property type="nucleotide sequence ID" value="NZ_CP163429.1"/>
</dbReference>
<accession>A0AB39LER3</accession>
<reference evidence="2" key="1">
    <citation type="submission" date="2024-07" db="EMBL/GenBank/DDBJ databases">
        <authorList>
            <person name="Yu S.T."/>
        </authorList>
    </citation>
    <scope>NUCLEOTIDE SEQUENCE</scope>
    <source>
        <strain evidence="2">R02</strain>
    </source>
</reference>
<gene>
    <name evidence="2" type="ORF">AB5J57_00075</name>
</gene>
<evidence type="ECO:0000256" key="1">
    <source>
        <dbReference type="SAM" id="MobiDB-lite"/>
    </source>
</evidence>
<proteinExistence type="predicted"/>
<protein>
    <submittedName>
        <fullName evidence="2">Uncharacterized protein</fullName>
    </submittedName>
</protein>